<dbReference type="InterPro" id="IPR024282">
    <property type="entry name" value="DUF3376"/>
</dbReference>
<comment type="caution">
    <text evidence="5">The sequence shown here is derived from an EMBL/GenBank/DDBJ whole genome shotgun (WGS) entry which is preliminary data.</text>
</comment>
<keyword evidence="1 2" id="KW-0443">Lipid metabolism</keyword>
<reference evidence="5 6" key="1">
    <citation type="submission" date="2018-04" db="EMBL/GenBank/DDBJ databases">
        <title>Genomic Encyclopedia of Archaeal and Bacterial Type Strains, Phase II (KMG-II): from individual species to whole genera.</title>
        <authorList>
            <person name="Goeker M."/>
        </authorList>
    </citation>
    <scope>NUCLEOTIDE SEQUENCE [LARGE SCALE GENOMIC DNA]</scope>
    <source>
        <strain evidence="5 6">DSM 23382</strain>
    </source>
</reference>
<dbReference type="InterPro" id="IPR019894">
    <property type="entry name" value="Patatin-related_protein"/>
</dbReference>
<dbReference type="GO" id="GO:0016042">
    <property type="term" value="P:lipid catabolic process"/>
    <property type="evidence" value="ECO:0007669"/>
    <property type="project" value="UniProtKB-UniRule"/>
</dbReference>
<dbReference type="RefSeq" id="WP_107989389.1">
    <property type="nucleotide sequence ID" value="NZ_QAYG01000002.1"/>
</dbReference>
<evidence type="ECO:0000259" key="4">
    <source>
        <dbReference type="PROSITE" id="PS51635"/>
    </source>
</evidence>
<dbReference type="InterPro" id="IPR016035">
    <property type="entry name" value="Acyl_Trfase/lysoPLipase"/>
</dbReference>
<evidence type="ECO:0000256" key="3">
    <source>
        <dbReference type="SAM" id="MobiDB-lite"/>
    </source>
</evidence>
<evidence type="ECO:0000313" key="6">
    <source>
        <dbReference type="Proteomes" id="UP000244081"/>
    </source>
</evidence>
<feature type="active site" description="Nucleophile" evidence="2">
    <location>
        <position position="97"/>
    </location>
</feature>
<dbReference type="GO" id="GO:0016787">
    <property type="term" value="F:hydrolase activity"/>
    <property type="evidence" value="ECO:0007669"/>
    <property type="project" value="UniProtKB-UniRule"/>
</dbReference>
<evidence type="ECO:0000256" key="2">
    <source>
        <dbReference type="PROSITE-ProRule" id="PRU01161"/>
    </source>
</evidence>
<dbReference type="InterPro" id="IPR002641">
    <property type="entry name" value="PNPLA_dom"/>
</dbReference>
<evidence type="ECO:0000256" key="1">
    <source>
        <dbReference type="ARBA" id="ARBA00023098"/>
    </source>
</evidence>
<dbReference type="SUPFAM" id="SSF52151">
    <property type="entry name" value="FabD/lysophospholipase-like"/>
    <property type="match status" value="1"/>
</dbReference>
<feature type="domain" description="PNPLA" evidence="4">
    <location>
        <begin position="10"/>
        <end position="345"/>
    </location>
</feature>
<evidence type="ECO:0000313" key="5">
    <source>
        <dbReference type="EMBL" id="PTW61542.1"/>
    </source>
</evidence>
<dbReference type="PROSITE" id="PS51635">
    <property type="entry name" value="PNPLA"/>
    <property type="match status" value="1"/>
</dbReference>
<keyword evidence="2" id="KW-0442">Lipid degradation</keyword>
<feature type="short sequence motif" description="GXSXG" evidence="2">
    <location>
        <begin position="95"/>
        <end position="99"/>
    </location>
</feature>
<dbReference type="NCBIfam" id="TIGR03607">
    <property type="entry name" value="patatin-like protein"/>
    <property type="match status" value="1"/>
</dbReference>
<dbReference type="Pfam" id="PF01734">
    <property type="entry name" value="Patatin"/>
    <property type="match status" value="1"/>
</dbReference>
<comment type="caution">
    <text evidence="2">Lacks conserved residue(s) required for the propagation of feature annotation.</text>
</comment>
<keyword evidence="2" id="KW-0378">Hydrolase</keyword>
<dbReference type="Proteomes" id="UP000244081">
    <property type="component" value="Unassembled WGS sequence"/>
</dbReference>
<dbReference type="EMBL" id="QAYG01000002">
    <property type="protein sequence ID" value="PTW61542.1"/>
    <property type="molecule type" value="Genomic_DNA"/>
</dbReference>
<feature type="compositionally biased region" description="Pro residues" evidence="3">
    <location>
        <begin position="51"/>
        <end position="66"/>
    </location>
</feature>
<protein>
    <submittedName>
        <fullName evidence="5">Patatin-related protein</fullName>
    </submittedName>
</protein>
<name>A0A2T5VCS8_9HYPH</name>
<dbReference type="Gene3D" id="3.40.1090.10">
    <property type="entry name" value="Cytosolic phospholipase A2 catalytic domain"/>
    <property type="match status" value="1"/>
</dbReference>
<feature type="region of interest" description="Disordered" evidence="3">
    <location>
        <begin position="41"/>
        <end position="68"/>
    </location>
</feature>
<feature type="region of interest" description="Disordered" evidence="3">
    <location>
        <begin position="798"/>
        <end position="853"/>
    </location>
</feature>
<sequence>MKEIELRLALVLYGGVSLAIYMHGVSREVLALVRASSAHARARQSAESDPPSHPPAHPSDNPPRPSSPVEVAWEKVFAALSETVELRVVVDAISGASAGGVNGIMLARALAHDLPLTDHRAMWLENADVTRLAKPQDGLTRYFKRTVSPVIDRLVATTLKSQIDDPETREKLRAFVQSRWFTPPFSGERFAGWMLDACARMDSQWRDGATLLPRGHRLDLFVTLTDFHGRRRKILLENPVELEETEHRRILHFQAIHRAGGIDSDMGRENVPDMVFAARATASFPGAFPPATIAEMDGLLAERGDPWPDRERFLRETLGVDPDEAVPPVFVDGSVVMNKPFAPVLDAISDRPAMREVVRRLIYVDPMPEIERRPVDRETVPGFFRIILASLSQIPRNEPIGDELEELESANRKARHLTDLIAATDPLVDREVSAILTREGDDAPTVQRLRACRQLANTQAHRQAGFMHLPYLKLKLAALSNRLTKLIAGLAVEGGDRVLEREMERRIERYLHRLQEDARAEAGTGDDGPVPHTVADFLRGLDVDYRIRRLRFVIRRLNDLYNWPEMQVFDQSSEMMDELKATLYDQIERLSHYWRAESHDQATRLAARQLVACPADDEDLLAHFFGGLTRTMALAEIDRLHDDIFSVMSFAFIAPPLRRRLTGAYIGFAFYDLVTFPVMQHREFTEVNEVLVERISATDPGALSEQPIKLKGAALSLFGAFFNRAWREHDYLWGRLNAADRLLSTVLTAVGERIPATLDQDQLRAGIFEAIVEEEAAHLTADPTLIDSVRERIAARYGSKGLSDPTQDGKPNGGPDSFAASAHPGPELAAHFPDKGETGPISKPEDDGTSATR</sequence>
<organism evidence="5 6">
    <name type="scientific">Breoghania corrubedonensis</name>
    <dbReference type="NCBI Taxonomy" id="665038"/>
    <lineage>
        <taxon>Bacteria</taxon>
        <taxon>Pseudomonadati</taxon>
        <taxon>Pseudomonadota</taxon>
        <taxon>Alphaproteobacteria</taxon>
        <taxon>Hyphomicrobiales</taxon>
        <taxon>Stappiaceae</taxon>
        <taxon>Breoghania</taxon>
    </lineage>
</organism>
<keyword evidence="6" id="KW-1185">Reference proteome</keyword>
<dbReference type="Pfam" id="PF11856">
    <property type="entry name" value="DUF3376"/>
    <property type="match status" value="1"/>
</dbReference>
<dbReference type="OrthoDB" id="8728704at2"/>
<gene>
    <name evidence="5" type="ORF">C8N35_102253</name>
</gene>
<accession>A0A2T5VCS8</accession>
<proteinExistence type="predicted"/>
<feature type="active site" description="Proton acceptor" evidence="2">
    <location>
        <position position="332"/>
    </location>
</feature>
<dbReference type="AlphaFoldDB" id="A0A2T5VCS8"/>